<evidence type="ECO:0000259" key="1">
    <source>
        <dbReference type="Pfam" id="PF20469"/>
    </source>
</evidence>
<dbReference type="EMBL" id="LT607410">
    <property type="protein sequence ID" value="SCF34995.1"/>
    <property type="molecule type" value="Genomic_DNA"/>
</dbReference>
<name>A0A1C4ZPV5_9ACTN</name>
<evidence type="ECO:0000313" key="3">
    <source>
        <dbReference type="Proteomes" id="UP000198228"/>
    </source>
</evidence>
<gene>
    <name evidence="2" type="ORF">GA0074696_4706</name>
</gene>
<dbReference type="Pfam" id="PF20469">
    <property type="entry name" value="OLD-like_TOPRIM"/>
    <property type="match status" value="1"/>
</dbReference>
<dbReference type="AlphaFoldDB" id="A0A1C4ZPV5"/>
<dbReference type="InterPro" id="IPR034139">
    <property type="entry name" value="TOPRIM_OLD"/>
</dbReference>
<dbReference type="Proteomes" id="UP000198228">
    <property type="component" value="Chromosome I"/>
</dbReference>
<protein>
    <recommendedName>
        <fullName evidence="1">OLD protein-like TOPRIM domain-containing protein</fullName>
    </recommendedName>
</protein>
<sequence>MRESDRFRAAVRTWAAGGTDAAAAAAAARALAQDGLATVVLVEGVSDRSAVEALAVRRNRDLAGEGVCVLPIGGAMSVGRFLRLFGAQGLAVNIRGLCDEAEEGYFRRGLEQAGLGSHLTRSGMEALGFYVCVADLEDELIRALGPAGVERVLAAERDLARFRVFQNQPAQRGRAIERQLRRFMGTTSGRKARYARALVDALDPNHVPRPLDRLLGPSHS</sequence>
<feature type="domain" description="OLD protein-like TOPRIM" evidence="1">
    <location>
        <begin position="38"/>
        <end position="91"/>
    </location>
</feature>
<dbReference type="RefSeq" id="WP_088963073.1">
    <property type="nucleotide sequence ID" value="NZ_LT607410.1"/>
</dbReference>
<proteinExistence type="predicted"/>
<organism evidence="2 3">
    <name type="scientific">Micromonospora purpureochromogenes</name>
    <dbReference type="NCBI Taxonomy" id="47872"/>
    <lineage>
        <taxon>Bacteria</taxon>
        <taxon>Bacillati</taxon>
        <taxon>Actinomycetota</taxon>
        <taxon>Actinomycetes</taxon>
        <taxon>Micromonosporales</taxon>
        <taxon>Micromonosporaceae</taxon>
        <taxon>Micromonospora</taxon>
    </lineage>
</organism>
<accession>A0A1C4ZPV5</accession>
<evidence type="ECO:0000313" key="2">
    <source>
        <dbReference type="EMBL" id="SCF34995.1"/>
    </source>
</evidence>
<reference evidence="2 3" key="1">
    <citation type="submission" date="2016-06" db="EMBL/GenBank/DDBJ databases">
        <authorList>
            <person name="Kjaerup R.B."/>
            <person name="Dalgaard T.S."/>
            <person name="Juul-Madsen H.R."/>
        </authorList>
    </citation>
    <scope>NUCLEOTIDE SEQUENCE [LARGE SCALE GENOMIC DNA]</scope>
    <source>
        <strain evidence="2 3">DSM 43821</strain>
    </source>
</reference>